<dbReference type="InterPro" id="IPR000551">
    <property type="entry name" value="MerR-type_HTH_dom"/>
</dbReference>
<dbReference type="GO" id="GO:0003700">
    <property type="term" value="F:DNA-binding transcription factor activity"/>
    <property type="evidence" value="ECO:0007669"/>
    <property type="project" value="InterPro"/>
</dbReference>
<evidence type="ECO:0000256" key="4">
    <source>
        <dbReference type="ARBA" id="ARBA00023163"/>
    </source>
</evidence>
<dbReference type="Gene3D" id="1.10.1660.10">
    <property type="match status" value="1"/>
</dbReference>
<accession>A0A073J5Z2</accession>
<dbReference type="InterPro" id="IPR047057">
    <property type="entry name" value="MerR_fam"/>
</dbReference>
<keyword evidence="1" id="KW-0678">Repressor</keyword>
<evidence type="ECO:0000256" key="2">
    <source>
        <dbReference type="ARBA" id="ARBA00023015"/>
    </source>
</evidence>
<dbReference type="GeneID" id="68870558"/>
<evidence type="ECO:0000259" key="5">
    <source>
        <dbReference type="PROSITE" id="PS50937"/>
    </source>
</evidence>
<dbReference type="Proteomes" id="UP000027746">
    <property type="component" value="Unassembled WGS sequence"/>
</dbReference>
<dbReference type="EMBL" id="JAMD01000001">
    <property type="protein sequence ID" value="KEJ98008.1"/>
    <property type="molecule type" value="Genomic_DNA"/>
</dbReference>
<organism evidence="6 7">
    <name type="scientific">Pseudosulfitobacter pseudonitzschiae</name>
    <dbReference type="NCBI Taxonomy" id="1402135"/>
    <lineage>
        <taxon>Bacteria</taxon>
        <taxon>Pseudomonadati</taxon>
        <taxon>Pseudomonadota</taxon>
        <taxon>Alphaproteobacteria</taxon>
        <taxon>Rhodobacterales</taxon>
        <taxon>Roseobacteraceae</taxon>
        <taxon>Pseudosulfitobacter</taxon>
    </lineage>
</organism>
<dbReference type="InterPro" id="IPR009061">
    <property type="entry name" value="DNA-bd_dom_put_sf"/>
</dbReference>
<dbReference type="AlphaFoldDB" id="A0A073J5Z2"/>
<sequence length="121" mass="13659">MRIAEAAEACGLSAHTIRFYEKSGMLPEIVRGADGHRHFTRRDVEWLTLLYWLRETGMPLKQMRRFTELAKAGDAGIAERRQILANHSDTLKAKRAVIEKCESVLAIKVASYGPVEDEDTS</sequence>
<name>A0A073J5Z2_9RHOB</name>
<dbReference type="Pfam" id="PF13411">
    <property type="entry name" value="MerR_1"/>
    <property type="match status" value="1"/>
</dbReference>
<dbReference type="OrthoDB" id="9802944at2"/>
<dbReference type="PROSITE" id="PS50937">
    <property type="entry name" value="HTH_MERR_2"/>
    <property type="match status" value="1"/>
</dbReference>
<evidence type="ECO:0000313" key="6">
    <source>
        <dbReference type="EMBL" id="KEJ98008.1"/>
    </source>
</evidence>
<evidence type="ECO:0000256" key="3">
    <source>
        <dbReference type="ARBA" id="ARBA00023125"/>
    </source>
</evidence>
<dbReference type="GO" id="GO:0003677">
    <property type="term" value="F:DNA binding"/>
    <property type="evidence" value="ECO:0007669"/>
    <property type="project" value="UniProtKB-KW"/>
</dbReference>
<keyword evidence="2" id="KW-0805">Transcription regulation</keyword>
<protein>
    <submittedName>
        <fullName evidence="6">MerR family transcriptional regulator</fullName>
    </submittedName>
</protein>
<feature type="domain" description="HTH merR-type" evidence="5">
    <location>
        <begin position="1"/>
        <end position="69"/>
    </location>
</feature>
<proteinExistence type="predicted"/>
<gene>
    <name evidence="6" type="ORF">SUH3_03185</name>
</gene>
<dbReference type="RefSeq" id="WP_037921309.1">
    <property type="nucleotide sequence ID" value="NZ_CP054599.1"/>
</dbReference>
<keyword evidence="3" id="KW-0238">DNA-binding</keyword>
<evidence type="ECO:0000256" key="1">
    <source>
        <dbReference type="ARBA" id="ARBA00022491"/>
    </source>
</evidence>
<reference evidence="6 7" key="1">
    <citation type="submission" date="2014-01" db="EMBL/GenBank/DDBJ databases">
        <title>Sulfitobacter sp. H3 (MCCC 1A00686) Genome Sequencing.</title>
        <authorList>
            <person name="Lai Q."/>
            <person name="Hong Z."/>
        </authorList>
    </citation>
    <scope>NUCLEOTIDE SEQUENCE [LARGE SCALE GENOMIC DNA]</scope>
    <source>
        <strain evidence="6 7">H3</strain>
    </source>
</reference>
<dbReference type="CDD" id="cd01109">
    <property type="entry name" value="HTH_YyaN"/>
    <property type="match status" value="1"/>
</dbReference>
<dbReference type="SUPFAM" id="SSF46955">
    <property type="entry name" value="Putative DNA-binding domain"/>
    <property type="match status" value="1"/>
</dbReference>
<dbReference type="PROSITE" id="PS00552">
    <property type="entry name" value="HTH_MERR_1"/>
    <property type="match status" value="1"/>
</dbReference>
<dbReference type="PRINTS" id="PR00040">
    <property type="entry name" value="HTHMERR"/>
</dbReference>
<dbReference type="PANTHER" id="PTHR30204:SF69">
    <property type="entry name" value="MERR-FAMILY TRANSCRIPTIONAL REGULATOR"/>
    <property type="match status" value="1"/>
</dbReference>
<evidence type="ECO:0000313" key="7">
    <source>
        <dbReference type="Proteomes" id="UP000027746"/>
    </source>
</evidence>
<keyword evidence="7" id="KW-1185">Reference proteome</keyword>
<comment type="caution">
    <text evidence="6">The sequence shown here is derived from an EMBL/GenBank/DDBJ whole genome shotgun (WGS) entry which is preliminary data.</text>
</comment>
<dbReference type="SMART" id="SM00422">
    <property type="entry name" value="HTH_MERR"/>
    <property type="match status" value="1"/>
</dbReference>
<keyword evidence="4" id="KW-0804">Transcription</keyword>
<dbReference type="PANTHER" id="PTHR30204">
    <property type="entry name" value="REDOX-CYCLING DRUG-SENSING TRANSCRIPTIONAL ACTIVATOR SOXR"/>
    <property type="match status" value="1"/>
</dbReference>